<proteinExistence type="predicted"/>
<reference evidence="1 2" key="1">
    <citation type="journal article" date="2014" name="Agronomy (Basel)">
        <title>A Draft Genome Sequence for Ensete ventricosum, the Drought-Tolerant Tree Against Hunger.</title>
        <authorList>
            <person name="Harrison J."/>
            <person name="Moore K.A."/>
            <person name="Paszkiewicz K."/>
            <person name="Jones T."/>
            <person name="Grant M."/>
            <person name="Ambacheew D."/>
            <person name="Muzemil S."/>
            <person name="Studholme D.J."/>
        </authorList>
    </citation>
    <scope>NUCLEOTIDE SEQUENCE [LARGE SCALE GENOMIC DNA]</scope>
</reference>
<dbReference type="Pfam" id="PF14476">
    <property type="entry name" value="Chloroplast_duf"/>
    <property type="match status" value="1"/>
</dbReference>
<comment type="caution">
    <text evidence="1">The sequence shown here is derived from an EMBL/GenBank/DDBJ whole genome shotgun (WGS) entry which is preliminary data.</text>
</comment>
<dbReference type="EMBL" id="AMZH03008200">
    <property type="protein sequence ID" value="RRT59465.1"/>
    <property type="molecule type" value="Genomic_DNA"/>
</dbReference>
<dbReference type="PANTHER" id="PTHR33358">
    <property type="entry name" value="F-BOX PROTEIN WITH A DOMAIN PROTEIN"/>
    <property type="match status" value="1"/>
</dbReference>
<dbReference type="AlphaFoldDB" id="A0A426Z656"/>
<dbReference type="Proteomes" id="UP000287651">
    <property type="component" value="Unassembled WGS sequence"/>
</dbReference>
<evidence type="ECO:0000313" key="1">
    <source>
        <dbReference type="EMBL" id="RRT59465.1"/>
    </source>
</evidence>
<organism evidence="1 2">
    <name type="scientific">Ensete ventricosum</name>
    <name type="common">Abyssinian banana</name>
    <name type="synonym">Musa ensete</name>
    <dbReference type="NCBI Taxonomy" id="4639"/>
    <lineage>
        <taxon>Eukaryota</taxon>
        <taxon>Viridiplantae</taxon>
        <taxon>Streptophyta</taxon>
        <taxon>Embryophyta</taxon>
        <taxon>Tracheophyta</taxon>
        <taxon>Spermatophyta</taxon>
        <taxon>Magnoliopsida</taxon>
        <taxon>Liliopsida</taxon>
        <taxon>Zingiberales</taxon>
        <taxon>Musaceae</taxon>
        <taxon>Ensete</taxon>
    </lineage>
</organism>
<gene>
    <name evidence="1" type="ORF">B296_00016885</name>
</gene>
<evidence type="ECO:0008006" key="3">
    <source>
        <dbReference type="Google" id="ProtNLM"/>
    </source>
</evidence>
<sequence>MAALRVQILGSCSSSRPRFHAGLYPAANFRTRSIYLRKLRNEIATEDLKLKQENAATEEAPGTEDQELVVAKLLAIAEAVADRGNMHAIIGAQRNNWNHLLTNSINSITLFGSLMAGVSSMPVGGATPQLLPLKIASVLLFGTAAGMMLIVNKIQPSQLAEEQRKATWMWKQLERSIHDALSLRAPTELDVDDAMDKVLALEKAYPLPLLPGMLDKFPDKVEPARWWPRLRQRQTTTRRGRTNGVERNGWSTELEEEMAGLLKVLKLKDEEQYVTLGEAALNINRALATAGPIFAGLATIGSGSIGSPALGPLPVLLAVAGGSLAAVANTLEHAGQVGMVFELFRNNAGFYRWLQEEIEFNLGEEDVEKRENGELFKLKLALQLGRSLAELGDFVPYATASCEEEEDIKVCAGKLF</sequence>
<accession>A0A426Z656</accession>
<dbReference type="InterPro" id="IPR027949">
    <property type="entry name" value="Chloroplast_duf"/>
</dbReference>
<dbReference type="PANTHER" id="PTHR33358:SF12">
    <property type="entry name" value="F-BOX PROTEIN WITH A DOMAIN PROTEIN"/>
    <property type="match status" value="1"/>
</dbReference>
<protein>
    <recommendedName>
        <fullName evidence="3">F-box protein</fullName>
    </recommendedName>
</protein>
<evidence type="ECO:0000313" key="2">
    <source>
        <dbReference type="Proteomes" id="UP000287651"/>
    </source>
</evidence>
<name>A0A426Z656_ENSVE</name>